<gene>
    <name evidence="1" type="ORF">GCM10009416_40140</name>
</gene>
<keyword evidence="2" id="KW-1185">Reference proteome</keyword>
<evidence type="ECO:0008006" key="3">
    <source>
        <dbReference type="Google" id="ProtNLM"/>
    </source>
</evidence>
<protein>
    <recommendedName>
        <fullName evidence="3">LGFP repeat-containing protein</fullName>
    </recommendedName>
</protein>
<sequence>MAIAFDMDKFGRLLTGWDKKDGSAAEYKSSGSNYRTYKPSVANTGDGGLYLFTKLDHIRGMAKDDHAQIELTLGPDGQAESWRAHMQIQGNPQFDTGLVTSAAAFAGPKYAAIANVASKVLNSLSTFVAQQGEHGGRAAFPNVVQMNLLHMADCVEKRFAVYGFIGQKYAALGGESGFLGKPVTDETGTPDGVGRFNHFQGGSIYWTPKTGAWEVHGLIRDKWASMGWERSFLGYPVTDETKTPDGVGRFNHFQGGSIYWTPQTGAWEVHGLIREKWASLGWERSALGYPVSDEQDLPGGGGKFSQFQGGRIVWKPATGAQVVGA</sequence>
<dbReference type="Proteomes" id="UP001501588">
    <property type="component" value="Unassembled WGS sequence"/>
</dbReference>
<reference evidence="1 2" key="1">
    <citation type="journal article" date="2019" name="Int. J. Syst. Evol. Microbiol.">
        <title>The Global Catalogue of Microorganisms (GCM) 10K type strain sequencing project: providing services to taxonomists for standard genome sequencing and annotation.</title>
        <authorList>
            <consortium name="The Broad Institute Genomics Platform"/>
            <consortium name="The Broad Institute Genome Sequencing Center for Infectious Disease"/>
            <person name="Wu L."/>
            <person name="Ma J."/>
        </authorList>
    </citation>
    <scope>NUCLEOTIDE SEQUENCE [LARGE SCALE GENOMIC DNA]</scope>
    <source>
        <strain evidence="1 2">JCM 9933</strain>
    </source>
</reference>
<accession>A0ABN1FU59</accession>
<organism evidence="1 2">
    <name type="scientific">Craurococcus roseus</name>
    <dbReference type="NCBI Taxonomy" id="77585"/>
    <lineage>
        <taxon>Bacteria</taxon>
        <taxon>Pseudomonadati</taxon>
        <taxon>Pseudomonadota</taxon>
        <taxon>Alphaproteobacteria</taxon>
        <taxon>Acetobacterales</taxon>
        <taxon>Acetobacteraceae</taxon>
        <taxon>Craurococcus</taxon>
    </lineage>
</organism>
<proteinExistence type="predicted"/>
<dbReference type="RefSeq" id="WP_343897185.1">
    <property type="nucleotide sequence ID" value="NZ_BAAAFZ010000065.1"/>
</dbReference>
<dbReference type="InterPro" id="IPR013207">
    <property type="entry name" value="LGFP"/>
</dbReference>
<comment type="caution">
    <text evidence="1">The sequence shown here is derived from an EMBL/GenBank/DDBJ whole genome shotgun (WGS) entry which is preliminary data.</text>
</comment>
<dbReference type="Pfam" id="PF08310">
    <property type="entry name" value="LGFP"/>
    <property type="match status" value="3"/>
</dbReference>
<evidence type="ECO:0000313" key="2">
    <source>
        <dbReference type="Proteomes" id="UP001501588"/>
    </source>
</evidence>
<name>A0ABN1FU59_9PROT</name>
<evidence type="ECO:0000313" key="1">
    <source>
        <dbReference type="EMBL" id="GAA0597883.1"/>
    </source>
</evidence>
<dbReference type="EMBL" id="BAAAFZ010000065">
    <property type="protein sequence ID" value="GAA0597883.1"/>
    <property type="molecule type" value="Genomic_DNA"/>
</dbReference>